<dbReference type="GO" id="GO:0009507">
    <property type="term" value="C:chloroplast"/>
    <property type="evidence" value="ECO:0007669"/>
    <property type="project" value="UniProtKB-SubCell"/>
</dbReference>
<proteinExistence type="inferred from homology"/>
<dbReference type="FunFam" id="2.40.30.10:FF:000070">
    <property type="entry name" value="Translation elongation factor EF-1 subunit"/>
    <property type="match status" value="1"/>
</dbReference>
<evidence type="ECO:0000256" key="3">
    <source>
        <dbReference type="ARBA" id="ARBA00022741"/>
    </source>
</evidence>
<organism evidence="6">
    <name type="scientific">Pseudo-nitzschia australis</name>
    <dbReference type="NCBI Taxonomy" id="44445"/>
    <lineage>
        <taxon>Eukaryota</taxon>
        <taxon>Sar</taxon>
        <taxon>Stramenopiles</taxon>
        <taxon>Ochrophyta</taxon>
        <taxon>Bacillariophyta</taxon>
        <taxon>Bacillariophyceae</taxon>
        <taxon>Bacillariophycidae</taxon>
        <taxon>Bacillariales</taxon>
        <taxon>Bacillariaceae</taxon>
        <taxon>Pseudo-nitzschia</taxon>
    </lineage>
</organism>
<evidence type="ECO:0000256" key="4">
    <source>
        <dbReference type="ARBA" id="ARBA00023134"/>
    </source>
</evidence>
<evidence type="ECO:0000256" key="2">
    <source>
        <dbReference type="ARBA" id="ARBA00007249"/>
    </source>
</evidence>
<feature type="domain" description="Tr-type G" evidence="5">
    <location>
        <begin position="1"/>
        <end position="141"/>
    </location>
</feature>
<accession>A0A7S4AGH2</accession>
<dbReference type="InterPro" id="IPR009000">
    <property type="entry name" value="Transl_B-barrel_sf"/>
</dbReference>
<dbReference type="InterPro" id="IPR027417">
    <property type="entry name" value="P-loop_NTPase"/>
</dbReference>
<evidence type="ECO:0000256" key="1">
    <source>
        <dbReference type="ARBA" id="ARBA00004229"/>
    </source>
</evidence>
<dbReference type="EMBL" id="HBIX01010106">
    <property type="protein sequence ID" value="CAE0714912.1"/>
    <property type="molecule type" value="Transcribed_RNA"/>
</dbReference>
<comment type="similarity">
    <text evidence="2">Belongs to the TRAFAC class translation factor GTPase superfamily. Classic translation factor GTPase family. EF-Tu/EF-1A subfamily.</text>
</comment>
<evidence type="ECO:0000259" key="5">
    <source>
        <dbReference type="PROSITE" id="PS51722"/>
    </source>
</evidence>
<dbReference type="SUPFAM" id="SSF50465">
    <property type="entry name" value="EF-Tu/eEF-1alpha/eIF2-gamma C-terminal domain"/>
    <property type="match status" value="1"/>
</dbReference>
<keyword evidence="4" id="KW-0342">GTP-binding</keyword>
<dbReference type="InterPro" id="IPR050100">
    <property type="entry name" value="TRAFAC_GTPase_members"/>
</dbReference>
<dbReference type="PROSITE" id="PS51722">
    <property type="entry name" value="G_TR_2"/>
    <property type="match status" value="1"/>
</dbReference>
<dbReference type="InterPro" id="IPR009001">
    <property type="entry name" value="Transl_elong_EF1A/Init_IF2_C"/>
</dbReference>
<reference evidence="6" key="1">
    <citation type="submission" date="2021-01" db="EMBL/GenBank/DDBJ databases">
        <authorList>
            <person name="Corre E."/>
            <person name="Pelletier E."/>
            <person name="Niang G."/>
            <person name="Scheremetjew M."/>
            <person name="Finn R."/>
            <person name="Kale V."/>
            <person name="Holt S."/>
            <person name="Cochrane G."/>
            <person name="Meng A."/>
            <person name="Brown T."/>
            <person name="Cohen L."/>
        </authorList>
    </citation>
    <scope>NUCLEOTIDE SEQUENCE</scope>
    <source>
        <strain evidence="6">10249 10 AB</strain>
    </source>
</reference>
<dbReference type="Pfam" id="PF22594">
    <property type="entry name" value="GTP-eEF1A_C"/>
    <property type="match status" value="1"/>
</dbReference>
<dbReference type="GO" id="GO:0003924">
    <property type="term" value="F:GTPase activity"/>
    <property type="evidence" value="ECO:0007669"/>
    <property type="project" value="InterPro"/>
</dbReference>
<sequence>MITGAANADVAVLVIAAVTGEFEAGFTGGGQTKEHIMLARGLGVTQIIVAVNKLDVEGWKEDRYQEIQTRVKEFLLKQQFKPKRIRFVPISGLTGENVKARTTSTSASSSSSELSKWYKGPTLLEAINDFFPAKRQIDKPLRFIVTDVFAEGKGIVARGRVIQGFVEVGDSLVVLPVGDIVRVARVEHLQAPSSNGSDDPRRLAVATAGDTVQLVISDKDIDIMRISIGNIFCFPNARPPLTRTATARIMVMEDLAVPIIRGAQVVFHMHSLDVPTVLTNLIAVLNNDGSVKKERPRVLTRGVSASVELTVSEKIVMEAFSECRSLGRFVLRRGGETIAIGVIDTTL</sequence>
<protein>
    <recommendedName>
        <fullName evidence="5">Tr-type G domain-containing protein</fullName>
    </recommendedName>
</protein>
<dbReference type="AlphaFoldDB" id="A0A7S4AGH2"/>
<keyword evidence="3" id="KW-0547">Nucleotide-binding</keyword>
<dbReference type="InterPro" id="IPR054696">
    <property type="entry name" value="GTP-eEF1A_C"/>
</dbReference>
<comment type="subcellular location">
    <subcellularLocation>
        <location evidence="1">Plastid</location>
        <location evidence="1">Chloroplast</location>
    </subcellularLocation>
</comment>
<gene>
    <name evidence="6" type="ORF">PAUS00366_LOCUS7664</name>
</gene>
<dbReference type="InterPro" id="IPR000795">
    <property type="entry name" value="T_Tr_GTP-bd_dom"/>
</dbReference>
<dbReference type="Gene3D" id="3.40.50.300">
    <property type="entry name" value="P-loop containing nucleotide triphosphate hydrolases"/>
    <property type="match status" value="1"/>
</dbReference>
<name>A0A7S4AGH2_9STRA</name>
<dbReference type="Pfam" id="PF00009">
    <property type="entry name" value="GTP_EFTU"/>
    <property type="match status" value="1"/>
</dbReference>
<dbReference type="Gene3D" id="2.40.30.10">
    <property type="entry name" value="Translation factors"/>
    <property type="match status" value="2"/>
</dbReference>
<dbReference type="CDD" id="cd04093">
    <property type="entry name" value="HBS1_C_III"/>
    <property type="match status" value="1"/>
</dbReference>
<dbReference type="SUPFAM" id="SSF52540">
    <property type="entry name" value="P-loop containing nucleoside triphosphate hydrolases"/>
    <property type="match status" value="1"/>
</dbReference>
<dbReference type="GO" id="GO:0005525">
    <property type="term" value="F:GTP binding"/>
    <property type="evidence" value="ECO:0007669"/>
    <property type="project" value="UniProtKB-KW"/>
</dbReference>
<evidence type="ECO:0000313" key="6">
    <source>
        <dbReference type="EMBL" id="CAE0714912.1"/>
    </source>
</evidence>
<dbReference type="PANTHER" id="PTHR23115">
    <property type="entry name" value="TRANSLATION FACTOR"/>
    <property type="match status" value="1"/>
</dbReference>
<dbReference type="SUPFAM" id="SSF50447">
    <property type="entry name" value="Translation proteins"/>
    <property type="match status" value="1"/>
</dbReference>